<feature type="region of interest" description="Disordered" evidence="1">
    <location>
        <begin position="507"/>
        <end position="603"/>
    </location>
</feature>
<dbReference type="Proteomes" id="UP000789342">
    <property type="component" value="Unassembled WGS sequence"/>
</dbReference>
<feature type="domain" description="JmjC" evidence="2">
    <location>
        <begin position="114"/>
        <end position="276"/>
    </location>
</feature>
<feature type="compositionally biased region" description="Basic and acidic residues" evidence="1">
    <location>
        <begin position="554"/>
        <end position="566"/>
    </location>
</feature>
<dbReference type="EMBL" id="CAJVPV010005635">
    <property type="protein sequence ID" value="CAG8593975.1"/>
    <property type="molecule type" value="Genomic_DNA"/>
</dbReference>
<evidence type="ECO:0000313" key="3">
    <source>
        <dbReference type="EMBL" id="CAG8593975.1"/>
    </source>
</evidence>
<dbReference type="SMART" id="SM00558">
    <property type="entry name" value="JmjC"/>
    <property type="match status" value="1"/>
</dbReference>
<evidence type="ECO:0000313" key="4">
    <source>
        <dbReference type="Proteomes" id="UP000789342"/>
    </source>
</evidence>
<gene>
    <name evidence="3" type="ORF">AMORRO_LOCUS7474</name>
</gene>
<feature type="compositionally biased region" description="Polar residues" evidence="1">
    <location>
        <begin position="585"/>
        <end position="599"/>
    </location>
</feature>
<dbReference type="OrthoDB" id="298344at2759"/>
<protein>
    <submittedName>
        <fullName evidence="3">2921_t:CDS:1</fullName>
    </submittedName>
</protein>
<reference evidence="3" key="1">
    <citation type="submission" date="2021-06" db="EMBL/GenBank/DDBJ databases">
        <authorList>
            <person name="Kallberg Y."/>
            <person name="Tangrot J."/>
            <person name="Rosling A."/>
        </authorList>
    </citation>
    <scope>NUCLEOTIDE SEQUENCE</scope>
    <source>
        <strain evidence="3">CL551</strain>
    </source>
</reference>
<sequence>MENSPSPVFKEVTRIDATKLTDEEIIEQVHVICVEQGIPLVIENYHLKKEFDSELFTITWLRQNYGEYEIITRDMNKNLDEPMSLSNYLDYVEKTKDHTITAEQMLYGKDIICPNPWKDYVGKFLPNYFKYHGTNDLMSNMHPDLRADNLMLYIGIKGTKQDICAAFGHNLMVYTDPDSWSTWYMVGRDDREKMTAFIRQKDHNIDLENYYAPPDILSQTDFTVYHTKQRVGDFILVPSECCHEVINEGGCTIKVSWNRLTPHTVALALTSSIPNYRRVLRPETYQIKRVIYESIVKWSEALSPNLRRPFNRKKSNRSSTQSLVYPTRMKNSPGRDIQKEYKILLNAYKYILDQEWVPNSQWEEEYHVPTTQDSRQHLSCDFCHCDLWNRHLHCYKCVTETGSAYDICLECYAERRGCVHPLTLRDGFKMQRIIKVYNNAKKAYISKWGEDDEIKDLEDLEDSVGSLAYNRWKASLKLKKEEQLEVNNAVSKEVFISPYEPIFEEPVKVESKDKKDDQNTKKVTRKKARKPRSAKGSTTDPASDKSLKRKKSQKTKDKDLNSESRTVKRRKAKSDNEEKKMNLGNELSDNTLQGGSTSGMVDGKPEDCDYIRMVRDFFFIDNVLGLFVNQDPQQSHHPSPANSNS</sequence>
<accession>A0A9N9GD43</accession>
<dbReference type="SUPFAM" id="SSF51197">
    <property type="entry name" value="Clavaminate synthase-like"/>
    <property type="match status" value="1"/>
</dbReference>
<organism evidence="3 4">
    <name type="scientific">Acaulospora morrowiae</name>
    <dbReference type="NCBI Taxonomy" id="94023"/>
    <lineage>
        <taxon>Eukaryota</taxon>
        <taxon>Fungi</taxon>
        <taxon>Fungi incertae sedis</taxon>
        <taxon>Mucoromycota</taxon>
        <taxon>Glomeromycotina</taxon>
        <taxon>Glomeromycetes</taxon>
        <taxon>Diversisporales</taxon>
        <taxon>Acaulosporaceae</taxon>
        <taxon>Acaulospora</taxon>
    </lineage>
</organism>
<evidence type="ECO:0000256" key="1">
    <source>
        <dbReference type="SAM" id="MobiDB-lite"/>
    </source>
</evidence>
<dbReference type="Gene3D" id="2.60.120.650">
    <property type="entry name" value="Cupin"/>
    <property type="match status" value="1"/>
</dbReference>
<dbReference type="PROSITE" id="PS51184">
    <property type="entry name" value="JMJC"/>
    <property type="match status" value="1"/>
</dbReference>
<feature type="compositionally biased region" description="Basic residues" evidence="1">
    <location>
        <begin position="522"/>
        <end position="533"/>
    </location>
</feature>
<keyword evidence="4" id="KW-1185">Reference proteome</keyword>
<proteinExistence type="predicted"/>
<dbReference type="AlphaFoldDB" id="A0A9N9GD43"/>
<feature type="compositionally biased region" description="Basic and acidic residues" evidence="1">
    <location>
        <begin position="507"/>
        <end position="520"/>
    </location>
</feature>
<dbReference type="InterPro" id="IPR003347">
    <property type="entry name" value="JmjC_dom"/>
</dbReference>
<comment type="caution">
    <text evidence="3">The sequence shown here is derived from an EMBL/GenBank/DDBJ whole genome shotgun (WGS) entry which is preliminary data.</text>
</comment>
<name>A0A9N9GD43_9GLOM</name>
<evidence type="ECO:0000259" key="2">
    <source>
        <dbReference type="PROSITE" id="PS51184"/>
    </source>
</evidence>
<dbReference type="Pfam" id="PF02373">
    <property type="entry name" value="JmjC"/>
    <property type="match status" value="1"/>
</dbReference>